<dbReference type="InterPro" id="IPR000873">
    <property type="entry name" value="AMP-dep_synth/lig_dom"/>
</dbReference>
<evidence type="ECO:0000313" key="3">
    <source>
        <dbReference type="Proteomes" id="UP001164712"/>
    </source>
</evidence>
<dbReference type="PROSITE" id="PS50075">
    <property type="entry name" value="CARRIER"/>
    <property type="match status" value="1"/>
</dbReference>
<dbReference type="Gene3D" id="3.40.50.980">
    <property type="match status" value="2"/>
</dbReference>
<sequence length="1261" mass="137810">MASLQILLADIQAFLTGKGSSLPPAVPFRHHVAALQGQDNTDAQRAFFGAMLADVSEPTVPFNLKGGHLQGLRIIETRQTLDATWVQRLRYQARRLGVGVSSLCHLSWARVMGAISGRETVVFGTVLSGRMQGEGSEQILGPCINTLPLRLDVGQGAVEDAVRLTHQRLSALIKHEHATLSLAQQCSGIVSPTPMFSAVLNYRHNRPTDIDVLGPIEQDGVTWHGFEERTHYPVTASIDEVGNQLEVGIQAVESLSSARIAGYFTESIHSLVAALEAAMPPASASISLHQLNVLPADERQRLLGDFNATALPFPNAATIHSLFEQQAEKQPHAVALRMGEVRLSYAELNQRANQLAHRLIALGVGPDVCVAVCIDRSETLLIALLATLKAGGAYVPLDPDYPAARLAYILEDARPKALLVDARGSQVLTAESAPSLTCLNLDDEAQSLAVLPATNPRVAALTSAHLAYVIYTSGSTGQPKGVMVEHRQVGNFLTGMQALFNLTPKDCLLSVTSISFDIAGLELYLPLMTGASILLASRSQARDPYALLVLLQDAAISIMQATPTTWRALVDADATPHPQLKILCGGEALPSDLARRLHVFGESLWNLYGPTETTIWSTCQRVEADDVDRYNQAIGRPVANTQVYLLDANGHPVPLGAIGELYIGGDGVTRGYHARPELTAERFIADPFSRDPEARLYRTGDFAQFMADGRLIYLGRTDSQLKLRGHRIELQEIEARLQSHALVREAVVVARDDLAGATRLVAYVVPRSLEERAEDHAPATDNLDFSLFFFGATSDARQGYQDFAEAAEFGDQHGFTAIWTPERHFHSVGGLYANPALLHASLASRTRNIQLRAGSVVLPLHDPVTIAENWSIVDNLSNGRVGVGIASGWNQQDFVLAPHNYRARRDVMRQSIDALNTLWQGGSVTRLDSHDNEIAVEIYPKPVQKSLPLWITAAGTSETFAYAGSTGANVLTHMLTQNMQGLADHIDIYRAAREKAGYDPLTGTVTVMIHTYLGADHDEVLQQAKGPFLDYLQGHLSLLSCWLKEQDINLEALGEDDKRSLLEFAFKRYTRELSFIGTPESALAVAEQLREIGVNEVACLVDWLVPENAQSALTHLATFKSRVQSLFGRKTLRRHLQETLPDYMVPAAFVMLDALPLTPNGKIDRNALVAPDDVAFARRAYTPPQGSIETTMALLWEELLGVPQVGRQDHFFELGGYSLLAVRLIEQLRRKGLSIEIRTLFDTPVLADLAAKTLELAETRL</sequence>
<dbReference type="RefSeq" id="WP_269128340.1">
    <property type="nucleotide sequence ID" value="NZ_CP114058.1"/>
</dbReference>
<dbReference type="SUPFAM" id="SSF56801">
    <property type="entry name" value="Acetyl-CoA synthetase-like"/>
    <property type="match status" value="1"/>
</dbReference>
<dbReference type="Gene3D" id="2.30.38.10">
    <property type="entry name" value="Luciferase, Domain 3"/>
    <property type="match status" value="1"/>
</dbReference>
<dbReference type="Pfam" id="PF00550">
    <property type="entry name" value="PP-binding"/>
    <property type="match status" value="1"/>
</dbReference>
<dbReference type="PROSITE" id="PS00455">
    <property type="entry name" value="AMP_BINDING"/>
    <property type="match status" value="1"/>
</dbReference>
<dbReference type="SUPFAM" id="SSF51679">
    <property type="entry name" value="Bacterial luciferase-like"/>
    <property type="match status" value="1"/>
</dbReference>
<evidence type="ECO:0000259" key="1">
    <source>
        <dbReference type="PROSITE" id="PS50075"/>
    </source>
</evidence>
<organism evidence="2 3">
    <name type="scientific">Rouxiella chamberiensis</name>
    <dbReference type="NCBI Taxonomy" id="1513468"/>
    <lineage>
        <taxon>Bacteria</taxon>
        <taxon>Pseudomonadati</taxon>
        <taxon>Pseudomonadota</taxon>
        <taxon>Gammaproteobacteria</taxon>
        <taxon>Enterobacterales</taxon>
        <taxon>Yersiniaceae</taxon>
        <taxon>Rouxiella</taxon>
    </lineage>
</organism>
<dbReference type="PANTHER" id="PTHR45527:SF1">
    <property type="entry name" value="FATTY ACID SYNTHASE"/>
    <property type="match status" value="1"/>
</dbReference>
<dbReference type="InterPro" id="IPR045851">
    <property type="entry name" value="AMP-bd_C_sf"/>
</dbReference>
<dbReference type="SUPFAM" id="SSF47336">
    <property type="entry name" value="ACP-like"/>
    <property type="match status" value="1"/>
</dbReference>
<dbReference type="Pfam" id="PF00501">
    <property type="entry name" value="AMP-binding"/>
    <property type="match status" value="1"/>
</dbReference>
<feature type="domain" description="Carrier" evidence="1">
    <location>
        <begin position="1183"/>
        <end position="1257"/>
    </location>
</feature>
<dbReference type="InterPro" id="IPR020845">
    <property type="entry name" value="AMP-binding_CS"/>
</dbReference>
<dbReference type="InterPro" id="IPR009081">
    <property type="entry name" value="PP-bd_ACP"/>
</dbReference>
<gene>
    <name evidence="2" type="ORF">O1V66_08045</name>
</gene>
<keyword evidence="3" id="KW-1185">Reference proteome</keyword>
<dbReference type="InterPro" id="IPR010071">
    <property type="entry name" value="AA_adenyl_dom"/>
</dbReference>
<dbReference type="Gene3D" id="3.20.20.30">
    <property type="entry name" value="Luciferase-like domain"/>
    <property type="match status" value="1"/>
</dbReference>
<dbReference type="PANTHER" id="PTHR45527">
    <property type="entry name" value="NONRIBOSOMAL PEPTIDE SYNTHETASE"/>
    <property type="match status" value="1"/>
</dbReference>
<dbReference type="Gene3D" id="1.10.1200.10">
    <property type="entry name" value="ACP-like"/>
    <property type="match status" value="1"/>
</dbReference>
<name>A0ABY7HVN8_9GAMM</name>
<dbReference type="InterPro" id="IPR011251">
    <property type="entry name" value="Luciferase-like_dom"/>
</dbReference>
<dbReference type="NCBIfam" id="TIGR04020">
    <property type="entry name" value="seco_metab_LLM"/>
    <property type="match status" value="1"/>
</dbReference>
<dbReference type="Gene3D" id="3.30.559.30">
    <property type="entry name" value="Nonribosomal peptide synthetase, condensation domain"/>
    <property type="match status" value="1"/>
</dbReference>
<dbReference type="InterPro" id="IPR036736">
    <property type="entry name" value="ACP-like_sf"/>
</dbReference>
<dbReference type="Proteomes" id="UP001164712">
    <property type="component" value="Chromosome"/>
</dbReference>
<dbReference type="Gene3D" id="3.30.300.30">
    <property type="match status" value="1"/>
</dbReference>
<dbReference type="EMBL" id="CP114058">
    <property type="protein sequence ID" value="WAT03027.1"/>
    <property type="molecule type" value="Genomic_DNA"/>
</dbReference>
<dbReference type="InterPro" id="IPR023213">
    <property type="entry name" value="CAT-like_dom_sf"/>
</dbReference>
<accession>A0ABY7HVN8</accession>
<dbReference type="InterPro" id="IPR036661">
    <property type="entry name" value="Luciferase-like_sf"/>
</dbReference>
<dbReference type="Pfam" id="PF00668">
    <property type="entry name" value="Condensation"/>
    <property type="match status" value="1"/>
</dbReference>
<evidence type="ECO:0000313" key="2">
    <source>
        <dbReference type="EMBL" id="WAT03027.1"/>
    </source>
</evidence>
<dbReference type="Gene3D" id="3.30.559.10">
    <property type="entry name" value="Chloramphenicol acetyltransferase-like domain"/>
    <property type="match status" value="1"/>
</dbReference>
<dbReference type="NCBIfam" id="TIGR01733">
    <property type="entry name" value="AA-adenyl-dom"/>
    <property type="match status" value="1"/>
</dbReference>
<dbReference type="InterPro" id="IPR024011">
    <property type="entry name" value="Biosynth_lucif-like_mOase_dom"/>
</dbReference>
<dbReference type="Pfam" id="PF00296">
    <property type="entry name" value="Bac_luciferase"/>
    <property type="match status" value="1"/>
</dbReference>
<dbReference type="InterPro" id="IPR001242">
    <property type="entry name" value="Condensation_dom"/>
</dbReference>
<proteinExistence type="predicted"/>
<dbReference type="SUPFAM" id="SSF52777">
    <property type="entry name" value="CoA-dependent acyltransferases"/>
    <property type="match status" value="1"/>
</dbReference>
<protein>
    <submittedName>
        <fullName evidence="2">Amino acid adenylation domain-containing protein</fullName>
    </submittedName>
</protein>
<reference evidence="2" key="1">
    <citation type="submission" date="2022-12" db="EMBL/GenBank/DDBJ databases">
        <title>Complete genome sequence of an Australian strain of Rouxiella badensis DAR84756 and resolution of the R. badensis DSM100043 and R. chamberiensis DSM28324 genomes.</title>
        <authorList>
            <person name="Paul S."/>
            <person name="Anderson P.J."/>
            <person name="Maynard G."/>
            <person name="Dyall-Smith M."/>
            <person name="Kudinha T."/>
        </authorList>
    </citation>
    <scope>NUCLEOTIDE SEQUENCE</scope>
    <source>
        <strain evidence="2">DSM 28324</strain>
    </source>
</reference>